<dbReference type="RefSeq" id="WP_035352784.1">
    <property type="nucleotide sequence ID" value="NZ_JAAIWK010000003.1"/>
</dbReference>
<reference evidence="11 13" key="3">
    <citation type="submission" date="2020-03" db="EMBL/GenBank/DDBJ databases">
        <title>Bacillus aquiflavi sp. nov., isolated from yellow water of strong flavor Chinese baijiu in Yibin region of China.</title>
        <authorList>
            <person name="Xie J."/>
        </authorList>
    </citation>
    <scope>NUCLEOTIDE SEQUENCE [LARGE SCALE GENOMIC DNA]</scope>
    <source>
        <strain evidence="11 13">Gsoil 114</strain>
    </source>
</reference>
<dbReference type="EMBL" id="JRUN01000003">
    <property type="protein sequence ID" value="KHD86596.1"/>
    <property type="molecule type" value="Genomic_DNA"/>
</dbReference>
<organism evidence="10 12">
    <name type="scientific">Heyndrickxia ginsengihumi</name>
    <dbReference type="NCBI Taxonomy" id="363870"/>
    <lineage>
        <taxon>Bacteria</taxon>
        <taxon>Bacillati</taxon>
        <taxon>Bacillota</taxon>
        <taxon>Bacilli</taxon>
        <taxon>Bacillales</taxon>
        <taxon>Bacillaceae</taxon>
        <taxon>Heyndrickxia</taxon>
    </lineage>
</organism>
<dbReference type="STRING" id="363870.NG54_01860"/>
<feature type="transmembrane region" description="Helical" evidence="8">
    <location>
        <begin position="367"/>
        <end position="390"/>
    </location>
</feature>
<evidence type="ECO:0000256" key="5">
    <source>
        <dbReference type="ARBA" id="ARBA00022692"/>
    </source>
</evidence>
<feature type="transmembrane region" description="Helical" evidence="8">
    <location>
        <begin position="80"/>
        <end position="99"/>
    </location>
</feature>
<gene>
    <name evidence="11" type="ORF">G4D61_03500</name>
    <name evidence="10" type="ORF">NG54_01860</name>
</gene>
<keyword evidence="6 8" id="KW-1133">Transmembrane helix</keyword>
<feature type="transmembrane region" description="Helical" evidence="8">
    <location>
        <begin position="139"/>
        <end position="160"/>
    </location>
</feature>
<sequence length="403" mass="43679">MSYIQRGTRTFRMANLALFAGGFNTFAILWGTQPLLPDIAKEFHISPAVSSLSLSSTTIALAISMLIAGSLSEVFGRKPVMTISLVASSILAILTAYSPTFHLLIFFRILQGVVLAGLPAVAMAYLGEEIEPPSLGMAMGLYISGNSIGGMGGRIISGILTDYFNWHVALIGIGIISLLASLVFWAILPKSNHFTARKFELHSLVKSLFSQFKEPGLIYLFAIGFLLMGSFVSLYNYIGFQLIAPPYSLSQTLVGFIFIVYIVGTFSSTWMGMLADQHGRRKILQVSLFILLIGACITLNTNLWIKIIGIAIFTYGFFAGHSIASGWIGQLATHDKAQASSLYLFFYYVGSSIGGTTGGAFYSGYGWFGVVAMIVVLTIIGILLSIRLGFVAKKRMKLSSHSI</sequence>
<feature type="transmembrane region" description="Helical" evidence="8">
    <location>
        <begin position="105"/>
        <end position="127"/>
    </location>
</feature>
<feature type="transmembrane region" description="Helical" evidence="8">
    <location>
        <begin position="283"/>
        <end position="301"/>
    </location>
</feature>
<dbReference type="AlphaFoldDB" id="A0A0A6VG90"/>
<dbReference type="EMBL" id="JAAIWK010000003">
    <property type="protein sequence ID" value="NEY19034.1"/>
    <property type="molecule type" value="Genomic_DNA"/>
</dbReference>
<proteinExistence type="inferred from homology"/>
<comment type="subcellular location">
    <subcellularLocation>
        <location evidence="1">Cell membrane</location>
        <topology evidence="1">Multi-pass membrane protein</topology>
    </subcellularLocation>
</comment>
<evidence type="ECO:0000313" key="13">
    <source>
        <dbReference type="Proteomes" id="UP000476934"/>
    </source>
</evidence>
<keyword evidence="3" id="KW-0813">Transport</keyword>
<feature type="domain" description="Major facilitator superfamily (MFS) profile" evidence="9">
    <location>
        <begin position="10"/>
        <end position="393"/>
    </location>
</feature>
<dbReference type="Proteomes" id="UP000030588">
    <property type="component" value="Unassembled WGS sequence"/>
</dbReference>
<evidence type="ECO:0000313" key="10">
    <source>
        <dbReference type="EMBL" id="KHD86596.1"/>
    </source>
</evidence>
<dbReference type="InterPro" id="IPR036259">
    <property type="entry name" value="MFS_trans_sf"/>
</dbReference>
<evidence type="ECO:0000256" key="3">
    <source>
        <dbReference type="ARBA" id="ARBA00022448"/>
    </source>
</evidence>
<feature type="transmembrane region" description="Helical" evidence="8">
    <location>
        <begin position="341"/>
        <end position="361"/>
    </location>
</feature>
<feature type="transmembrane region" description="Helical" evidence="8">
    <location>
        <begin position="250"/>
        <end position="271"/>
    </location>
</feature>
<feature type="transmembrane region" description="Helical" evidence="8">
    <location>
        <begin position="166"/>
        <end position="188"/>
    </location>
</feature>
<dbReference type="OrthoDB" id="63984at2"/>
<reference evidence="11 13" key="2">
    <citation type="submission" date="2020-02" db="EMBL/GenBank/DDBJ databases">
        <authorList>
            <person name="Feng H."/>
        </authorList>
    </citation>
    <scope>NUCLEOTIDE SEQUENCE [LARGE SCALE GENOMIC DNA]</scope>
    <source>
        <strain evidence="11 13">Gsoil 114</strain>
    </source>
</reference>
<dbReference type="CDD" id="cd17324">
    <property type="entry name" value="MFS_NepI_like"/>
    <property type="match status" value="1"/>
</dbReference>
<evidence type="ECO:0000256" key="2">
    <source>
        <dbReference type="ARBA" id="ARBA00008335"/>
    </source>
</evidence>
<evidence type="ECO:0000313" key="12">
    <source>
        <dbReference type="Proteomes" id="UP000030588"/>
    </source>
</evidence>
<name>A0A0A6VG90_9BACI</name>
<evidence type="ECO:0000256" key="6">
    <source>
        <dbReference type="ARBA" id="ARBA00022989"/>
    </source>
</evidence>
<dbReference type="Gene3D" id="1.20.1250.20">
    <property type="entry name" value="MFS general substrate transporter like domains"/>
    <property type="match status" value="1"/>
</dbReference>
<dbReference type="GO" id="GO:0022857">
    <property type="term" value="F:transmembrane transporter activity"/>
    <property type="evidence" value="ECO:0007669"/>
    <property type="project" value="InterPro"/>
</dbReference>
<dbReference type="Pfam" id="PF07690">
    <property type="entry name" value="MFS_1"/>
    <property type="match status" value="1"/>
</dbReference>
<dbReference type="PANTHER" id="PTHR43271:SF1">
    <property type="entry name" value="INNER MEMBRANE TRANSPORT PROTEIN YNFM"/>
    <property type="match status" value="1"/>
</dbReference>
<protein>
    <submittedName>
        <fullName evidence="10">MFS transporter</fullName>
    </submittedName>
</protein>
<keyword evidence="5 8" id="KW-0812">Transmembrane</keyword>
<comment type="caution">
    <text evidence="10">The sequence shown here is derived from an EMBL/GenBank/DDBJ whole genome shotgun (WGS) entry which is preliminary data.</text>
</comment>
<dbReference type="Proteomes" id="UP000476934">
    <property type="component" value="Unassembled WGS sequence"/>
</dbReference>
<keyword evidence="4" id="KW-1003">Cell membrane</keyword>
<keyword evidence="7 8" id="KW-0472">Membrane</keyword>
<evidence type="ECO:0000259" key="9">
    <source>
        <dbReference type="PROSITE" id="PS50850"/>
    </source>
</evidence>
<keyword evidence="13" id="KW-1185">Reference proteome</keyword>
<comment type="similarity">
    <text evidence="2">Belongs to the major facilitator superfamily.</text>
</comment>
<feature type="transmembrane region" description="Helical" evidence="8">
    <location>
        <begin position="43"/>
        <end position="68"/>
    </location>
</feature>
<feature type="transmembrane region" description="Helical" evidence="8">
    <location>
        <begin position="307"/>
        <end position="329"/>
    </location>
</feature>
<evidence type="ECO:0000256" key="7">
    <source>
        <dbReference type="ARBA" id="ARBA00023136"/>
    </source>
</evidence>
<dbReference type="SUPFAM" id="SSF103473">
    <property type="entry name" value="MFS general substrate transporter"/>
    <property type="match status" value="1"/>
</dbReference>
<dbReference type="PROSITE" id="PS50850">
    <property type="entry name" value="MFS"/>
    <property type="match status" value="1"/>
</dbReference>
<accession>A0A0A6VG90</accession>
<evidence type="ECO:0000313" key="11">
    <source>
        <dbReference type="EMBL" id="NEY19034.1"/>
    </source>
</evidence>
<dbReference type="GO" id="GO:0005886">
    <property type="term" value="C:plasma membrane"/>
    <property type="evidence" value="ECO:0007669"/>
    <property type="project" value="UniProtKB-SubCell"/>
</dbReference>
<dbReference type="InterPro" id="IPR020846">
    <property type="entry name" value="MFS_dom"/>
</dbReference>
<evidence type="ECO:0000256" key="1">
    <source>
        <dbReference type="ARBA" id="ARBA00004651"/>
    </source>
</evidence>
<evidence type="ECO:0000256" key="4">
    <source>
        <dbReference type="ARBA" id="ARBA00022475"/>
    </source>
</evidence>
<dbReference type="PANTHER" id="PTHR43271">
    <property type="entry name" value="BLL2771 PROTEIN"/>
    <property type="match status" value="1"/>
</dbReference>
<dbReference type="InterPro" id="IPR011701">
    <property type="entry name" value="MFS"/>
</dbReference>
<reference evidence="10 12" key="1">
    <citation type="submission" date="2014-10" db="EMBL/GenBank/DDBJ databases">
        <title>Draft genome of phytase producing Bacillus ginsengihumi strain M2.11.</title>
        <authorList>
            <person name="Toymentseva A."/>
            <person name="Boulygina E.A."/>
            <person name="Kazakov S.V."/>
            <person name="Kayumov I."/>
            <person name="Suleimanova A.D."/>
            <person name="Mardanova A.M."/>
            <person name="Maria S.N."/>
            <person name="Sergey M.Y."/>
            <person name="Sharipova M.R."/>
        </authorList>
    </citation>
    <scope>NUCLEOTIDE SEQUENCE [LARGE SCALE GENOMIC DNA]</scope>
    <source>
        <strain evidence="10 12">M2.11</strain>
    </source>
</reference>
<evidence type="ECO:0000256" key="8">
    <source>
        <dbReference type="SAM" id="Phobius"/>
    </source>
</evidence>
<feature type="transmembrane region" description="Helical" evidence="8">
    <location>
        <begin position="12"/>
        <end position="31"/>
    </location>
</feature>
<feature type="transmembrane region" description="Helical" evidence="8">
    <location>
        <begin position="216"/>
        <end position="238"/>
    </location>
</feature>